<feature type="region of interest" description="Disordered" evidence="1">
    <location>
        <begin position="1"/>
        <end position="30"/>
    </location>
</feature>
<feature type="region of interest" description="Disordered" evidence="1">
    <location>
        <begin position="140"/>
        <end position="201"/>
    </location>
</feature>
<evidence type="ECO:0000256" key="1">
    <source>
        <dbReference type="SAM" id="MobiDB-lite"/>
    </source>
</evidence>
<feature type="compositionally biased region" description="Basic and acidic residues" evidence="1">
    <location>
        <begin position="155"/>
        <end position="173"/>
    </location>
</feature>
<dbReference type="AlphaFoldDB" id="A0AA36DX22"/>
<keyword evidence="3" id="KW-1185">Reference proteome</keyword>
<gene>
    <name evidence="2" type="ORF">LSALG_LOCUS14740</name>
</gene>
<dbReference type="EMBL" id="OX465079">
    <property type="protein sequence ID" value="CAI9274676.1"/>
    <property type="molecule type" value="Genomic_DNA"/>
</dbReference>
<sequence length="201" mass="22544">MSPNAKGKVVIDELPENDDQGAKVEGQVHVESPSKNMKHVNDEPIGEYMSLILFWSKNDTFSQSIQGVKLGIPKEDGSTDIQEAPTSVHIDEMNGVREATTSVEKTSTILKDATTPRVNNDDQQLNELFNNLIDNLIRTDEDDAEYEGDGESEEGNLKYKKDDESQESDPKYEEGDESQESDPEYEEDGKQIEDEDQVDDI</sequence>
<feature type="compositionally biased region" description="Acidic residues" evidence="1">
    <location>
        <begin position="174"/>
        <end position="201"/>
    </location>
</feature>
<protein>
    <submittedName>
        <fullName evidence="2">Uncharacterized protein</fullName>
    </submittedName>
</protein>
<evidence type="ECO:0000313" key="2">
    <source>
        <dbReference type="EMBL" id="CAI9274676.1"/>
    </source>
</evidence>
<proteinExistence type="predicted"/>
<organism evidence="2 3">
    <name type="scientific">Lactuca saligna</name>
    <name type="common">Willowleaf lettuce</name>
    <dbReference type="NCBI Taxonomy" id="75948"/>
    <lineage>
        <taxon>Eukaryota</taxon>
        <taxon>Viridiplantae</taxon>
        <taxon>Streptophyta</taxon>
        <taxon>Embryophyta</taxon>
        <taxon>Tracheophyta</taxon>
        <taxon>Spermatophyta</taxon>
        <taxon>Magnoliopsida</taxon>
        <taxon>eudicotyledons</taxon>
        <taxon>Gunneridae</taxon>
        <taxon>Pentapetalae</taxon>
        <taxon>asterids</taxon>
        <taxon>campanulids</taxon>
        <taxon>Asterales</taxon>
        <taxon>Asteraceae</taxon>
        <taxon>Cichorioideae</taxon>
        <taxon>Cichorieae</taxon>
        <taxon>Lactucinae</taxon>
        <taxon>Lactuca</taxon>
    </lineage>
</organism>
<feature type="compositionally biased region" description="Acidic residues" evidence="1">
    <location>
        <begin position="140"/>
        <end position="154"/>
    </location>
</feature>
<evidence type="ECO:0000313" key="3">
    <source>
        <dbReference type="Proteomes" id="UP001177003"/>
    </source>
</evidence>
<reference evidence="2" key="1">
    <citation type="submission" date="2023-04" db="EMBL/GenBank/DDBJ databases">
        <authorList>
            <person name="Vijverberg K."/>
            <person name="Xiong W."/>
            <person name="Schranz E."/>
        </authorList>
    </citation>
    <scope>NUCLEOTIDE SEQUENCE</scope>
</reference>
<dbReference type="Proteomes" id="UP001177003">
    <property type="component" value="Chromosome 3"/>
</dbReference>
<name>A0AA36DX22_LACSI</name>
<accession>A0AA36DX22</accession>